<comment type="caution">
    <text evidence="2">The sequence shown here is derived from an EMBL/GenBank/DDBJ whole genome shotgun (WGS) entry which is preliminary data.</text>
</comment>
<dbReference type="AlphaFoldDB" id="A0A542DLP9"/>
<evidence type="ECO:0000313" key="3">
    <source>
        <dbReference type="Proteomes" id="UP000320876"/>
    </source>
</evidence>
<evidence type="ECO:0000313" key="2">
    <source>
        <dbReference type="EMBL" id="TQJ03998.1"/>
    </source>
</evidence>
<evidence type="ECO:0000256" key="1">
    <source>
        <dbReference type="SAM" id="MobiDB-lite"/>
    </source>
</evidence>
<protein>
    <submittedName>
        <fullName evidence="2">Uncharacterized protein</fullName>
    </submittedName>
</protein>
<dbReference type="EMBL" id="VFML01000001">
    <property type="protein sequence ID" value="TQJ03998.1"/>
    <property type="molecule type" value="Genomic_DNA"/>
</dbReference>
<accession>A0A542DLP9</accession>
<dbReference type="OrthoDB" id="4374070at2"/>
<proteinExistence type="predicted"/>
<dbReference type="Proteomes" id="UP000320876">
    <property type="component" value="Unassembled WGS sequence"/>
</dbReference>
<feature type="compositionally biased region" description="Basic and acidic residues" evidence="1">
    <location>
        <begin position="7"/>
        <end position="25"/>
    </location>
</feature>
<keyword evidence="3" id="KW-1185">Reference proteome</keyword>
<feature type="region of interest" description="Disordered" evidence="1">
    <location>
        <begin position="1"/>
        <end position="25"/>
    </location>
</feature>
<dbReference type="Pfam" id="PF20079">
    <property type="entry name" value="DUF6474"/>
    <property type="match status" value="1"/>
</dbReference>
<sequence length="163" mass="17360">MTRKAEKKAEKKAGKDAAKESKDAVKRARTAVGVAKVVGPAVVPVLTPYAARAAGVARETYDRYRARQLGVPVTRLGEFTGRGAALHARIAGVADGLADLRKAQRATADDQAFADQAQGTLEQLTASVRAAERMPAARRKAAHRAVAGELERLESQLLHRLGI</sequence>
<dbReference type="InterPro" id="IPR045522">
    <property type="entry name" value="DUF6474"/>
</dbReference>
<organism evidence="2 3">
    <name type="scientific">Amycolatopsis cihanbeyliensis</name>
    <dbReference type="NCBI Taxonomy" id="1128664"/>
    <lineage>
        <taxon>Bacteria</taxon>
        <taxon>Bacillati</taxon>
        <taxon>Actinomycetota</taxon>
        <taxon>Actinomycetes</taxon>
        <taxon>Pseudonocardiales</taxon>
        <taxon>Pseudonocardiaceae</taxon>
        <taxon>Amycolatopsis</taxon>
    </lineage>
</organism>
<name>A0A542DLP9_AMYCI</name>
<gene>
    <name evidence="2" type="ORF">FB471_3775</name>
</gene>
<dbReference type="RefSeq" id="WP_141999742.1">
    <property type="nucleotide sequence ID" value="NZ_VFML01000001.1"/>
</dbReference>
<reference evidence="2 3" key="1">
    <citation type="submission" date="2019-06" db="EMBL/GenBank/DDBJ databases">
        <title>Sequencing the genomes of 1000 actinobacteria strains.</title>
        <authorList>
            <person name="Klenk H.-P."/>
        </authorList>
    </citation>
    <scope>NUCLEOTIDE SEQUENCE [LARGE SCALE GENOMIC DNA]</scope>
    <source>
        <strain evidence="2 3">DSM 45679</strain>
    </source>
</reference>